<gene>
    <name evidence="2" type="ORF">HK414_23085</name>
</gene>
<proteinExistence type="predicted"/>
<name>A0ABX6P587_9BURK</name>
<evidence type="ECO:0000313" key="2">
    <source>
        <dbReference type="EMBL" id="QJW85243.1"/>
    </source>
</evidence>
<evidence type="ECO:0008006" key="4">
    <source>
        <dbReference type="Google" id="ProtNLM"/>
    </source>
</evidence>
<evidence type="ECO:0000256" key="1">
    <source>
        <dbReference type="SAM" id="MobiDB-lite"/>
    </source>
</evidence>
<feature type="region of interest" description="Disordered" evidence="1">
    <location>
        <begin position="188"/>
        <end position="232"/>
    </location>
</feature>
<reference evidence="2 3" key="1">
    <citation type="submission" date="2020-05" db="EMBL/GenBank/DDBJ databases">
        <title>Ramlibacter rhizophilus sp. nov., isolated from rhizosphere soil of national flower Mugunghwa from South Korea.</title>
        <authorList>
            <person name="Zheng-Fei Y."/>
            <person name="Huan T."/>
        </authorList>
    </citation>
    <scope>NUCLEOTIDE SEQUENCE [LARGE SCALE GENOMIC DNA]</scope>
    <source>
        <strain evidence="2 3">H242</strain>
    </source>
</reference>
<organism evidence="2 3">
    <name type="scientific">Ramlibacter terrae</name>
    <dbReference type="NCBI Taxonomy" id="2732511"/>
    <lineage>
        <taxon>Bacteria</taxon>
        <taxon>Pseudomonadati</taxon>
        <taxon>Pseudomonadota</taxon>
        <taxon>Betaproteobacteria</taxon>
        <taxon>Burkholderiales</taxon>
        <taxon>Comamonadaceae</taxon>
        <taxon>Ramlibacter</taxon>
    </lineage>
</organism>
<feature type="compositionally biased region" description="Basic and acidic residues" evidence="1">
    <location>
        <begin position="211"/>
        <end position="223"/>
    </location>
</feature>
<protein>
    <recommendedName>
        <fullName evidence="4">Lipoprotein</fullName>
    </recommendedName>
</protein>
<feature type="compositionally biased region" description="Low complexity" evidence="1">
    <location>
        <begin position="199"/>
        <end position="210"/>
    </location>
</feature>
<dbReference type="EMBL" id="CP053418">
    <property type="protein sequence ID" value="QJW85243.1"/>
    <property type="molecule type" value="Genomic_DNA"/>
</dbReference>
<feature type="compositionally biased region" description="Basic and acidic residues" evidence="1">
    <location>
        <begin position="188"/>
        <end position="198"/>
    </location>
</feature>
<dbReference type="Proteomes" id="UP000500826">
    <property type="component" value="Chromosome"/>
</dbReference>
<sequence>MNKTSTRLARIIVALVVAVGLAACSAIKLGYNTFDDVAYWWLDGYIDFTDDQAPRARAELDRLHAWHRSGELPRFVEMLQRMERMAPGSVTPQQACGIAGEVQDRLKLVADQAEPAVLALVADLTPDQLRHLERKYRSTNDKFRKEWVHEPLAAQREKRYERMLDRLEMIYGRLDAQQRRVLRQGIEHSTGRAARDGRAAAAAAGPAADGGPHHRDTGREPRPAARLRRPGAALTRCGLPRLAGRTAAGKLPHLRGGARKHHAGAARAGGAAAAGLPAGFEGAGGEALTTLPWRARPAIHDRR</sequence>
<evidence type="ECO:0000313" key="3">
    <source>
        <dbReference type="Proteomes" id="UP000500826"/>
    </source>
</evidence>
<keyword evidence="3" id="KW-1185">Reference proteome</keyword>
<dbReference type="Pfam" id="PF19795">
    <property type="entry name" value="DUF6279"/>
    <property type="match status" value="1"/>
</dbReference>
<accession>A0ABX6P587</accession>
<dbReference type="PROSITE" id="PS51257">
    <property type="entry name" value="PROKAR_LIPOPROTEIN"/>
    <property type="match status" value="1"/>
</dbReference>